<name>A0A657PJS8_9GAMM</name>
<evidence type="ECO:0000313" key="5">
    <source>
        <dbReference type="Proteomes" id="UP000243361"/>
    </source>
</evidence>
<feature type="transmembrane region" description="Helical" evidence="1">
    <location>
        <begin position="92"/>
        <end position="112"/>
    </location>
</feature>
<sequence length="237" mass="26307">MRDTSQWRPLALSLGTLLPALLFVSWLYPPTRALWDGLDQAAFWAMNRSLAEGRWWQGLWAIANNRGFDLAAAGGMFALFAHYVLIHDRRRLRYFIAVGLMMSLTIVIAMQIGKAIPIERPSATALYPEALRLSQLVPEIPTKDVSGDSFPGDHGLVLLLFAGFVLRYLPRGYGVLALALAVLFTTPRLMSGAHWLSDELVGALALGTLVLTWLFATPLHGWALKRIRGWIGDRGRA</sequence>
<gene>
    <name evidence="3" type="ORF">B0D84_03430</name>
    <name evidence="4" type="ORF">C3L24_05535</name>
</gene>
<accession>A0A657PJS8</accession>
<organism evidence="3 5">
    <name type="scientific">Candidatus Sedimenticola endophacoides</name>
    <dbReference type="NCBI Taxonomy" id="2548426"/>
    <lineage>
        <taxon>Bacteria</taxon>
        <taxon>Pseudomonadati</taxon>
        <taxon>Pseudomonadota</taxon>
        <taxon>Gammaproteobacteria</taxon>
        <taxon>Chromatiales</taxon>
        <taxon>Sedimenticolaceae</taxon>
        <taxon>Sedimenticola</taxon>
    </lineage>
</organism>
<evidence type="ECO:0000259" key="2">
    <source>
        <dbReference type="SMART" id="SM00014"/>
    </source>
</evidence>
<evidence type="ECO:0000313" key="4">
    <source>
        <dbReference type="EMBL" id="PUE02744.1"/>
    </source>
</evidence>
<dbReference type="CDD" id="cd01610">
    <property type="entry name" value="PAP2_like"/>
    <property type="match status" value="1"/>
</dbReference>
<proteinExistence type="predicted"/>
<feature type="transmembrane region" description="Helical" evidence="1">
    <location>
        <begin position="67"/>
        <end position="85"/>
    </location>
</feature>
<feature type="transmembrane region" description="Helical" evidence="1">
    <location>
        <begin position="202"/>
        <end position="224"/>
    </location>
</feature>
<comment type="caution">
    <text evidence="3">The sequence shown here is derived from an EMBL/GenBank/DDBJ whole genome shotgun (WGS) entry which is preliminary data.</text>
</comment>
<feature type="transmembrane region" description="Helical" evidence="1">
    <location>
        <begin position="176"/>
        <end position="196"/>
    </location>
</feature>
<feature type="domain" description="Phosphatidic acid phosphatase type 2/haloperoxidase" evidence="2">
    <location>
        <begin position="98"/>
        <end position="215"/>
    </location>
</feature>
<evidence type="ECO:0000256" key="1">
    <source>
        <dbReference type="SAM" id="Phobius"/>
    </source>
</evidence>
<keyword evidence="1" id="KW-0812">Transmembrane</keyword>
<dbReference type="EMBL" id="PQCO01000174">
    <property type="protein sequence ID" value="PUE02744.1"/>
    <property type="molecule type" value="Genomic_DNA"/>
</dbReference>
<feature type="transmembrane region" description="Helical" evidence="1">
    <location>
        <begin position="7"/>
        <end position="28"/>
    </location>
</feature>
<evidence type="ECO:0000313" key="6">
    <source>
        <dbReference type="Proteomes" id="UP000250928"/>
    </source>
</evidence>
<dbReference type="SMART" id="SM00014">
    <property type="entry name" value="acidPPc"/>
    <property type="match status" value="1"/>
</dbReference>
<keyword evidence="5" id="KW-1185">Reference proteome</keyword>
<reference evidence="4 6" key="2">
    <citation type="submission" date="2018-01" db="EMBL/GenBank/DDBJ databases">
        <title>Novel co-symbiosis in the lucinid bivalve Phacoides pectinatus.</title>
        <authorList>
            <person name="Lim S.J."/>
            <person name="Davis B.G."/>
            <person name="Gill D.E."/>
            <person name="Engel A.S."/>
            <person name="Anderson L.C."/>
            <person name="Campbell B.J."/>
        </authorList>
    </citation>
    <scope>NUCLEOTIDE SEQUENCE [LARGE SCALE GENOMIC DNA]</scope>
    <source>
        <strain evidence="4">N3_P5</strain>
    </source>
</reference>
<reference evidence="3 5" key="1">
    <citation type="submission" date="2017-02" db="EMBL/GenBank/DDBJ databases">
        <title>Novel co-symbiosis in the unique lucinid bivalve Phacoides pectinatus.</title>
        <authorList>
            <person name="Lim S.J."/>
            <person name="Davis B.G."/>
            <person name="Gill D.E."/>
            <person name="Engel A.S."/>
            <person name="Anderson L.C."/>
            <person name="Campbell B.J."/>
        </authorList>
    </citation>
    <scope>NUCLEOTIDE SEQUENCE [LARGE SCALE GENOMIC DNA]</scope>
    <source>
        <strain evidence="3">LUC13016_P6</strain>
    </source>
</reference>
<dbReference type="Gene3D" id="1.20.144.10">
    <property type="entry name" value="Phosphatidic acid phosphatase type 2/haloperoxidase"/>
    <property type="match status" value="1"/>
</dbReference>
<dbReference type="EMBL" id="MUIE01000225">
    <property type="protein sequence ID" value="OQX34454.1"/>
    <property type="molecule type" value="Genomic_DNA"/>
</dbReference>
<protein>
    <recommendedName>
        <fullName evidence="2">Phosphatidic acid phosphatase type 2/haloperoxidase domain-containing protein</fullName>
    </recommendedName>
</protein>
<keyword evidence="1" id="KW-0472">Membrane</keyword>
<dbReference type="Proteomes" id="UP000243361">
    <property type="component" value="Unassembled WGS sequence"/>
</dbReference>
<dbReference type="SUPFAM" id="SSF48317">
    <property type="entry name" value="Acid phosphatase/Vanadium-dependent haloperoxidase"/>
    <property type="match status" value="1"/>
</dbReference>
<feature type="transmembrane region" description="Helical" evidence="1">
    <location>
        <begin position="152"/>
        <end position="169"/>
    </location>
</feature>
<dbReference type="Proteomes" id="UP000250928">
    <property type="component" value="Unassembled WGS sequence"/>
</dbReference>
<dbReference type="InterPro" id="IPR000326">
    <property type="entry name" value="PAP2/HPO"/>
</dbReference>
<dbReference type="Pfam" id="PF01569">
    <property type="entry name" value="PAP2"/>
    <property type="match status" value="1"/>
</dbReference>
<dbReference type="InterPro" id="IPR036938">
    <property type="entry name" value="PAP2/HPO_sf"/>
</dbReference>
<keyword evidence="1" id="KW-1133">Transmembrane helix</keyword>
<dbReference type="AlphaFoldDB" id="A0A657PJS8"/>
<evidence type="ECO:0000313" key="3">
    <source>
        <dbReference type="EMBL" id="OQX34454.1"/>
    </source>
</evidence>